<dbReference type="GO" id="GO:0141148">
    <property type="term" value="F:enoyl-[acyl-carrier-protein] reductase (NADPH) activity"/>
    <property type="evidence" value="ECO:0007669"/>
    <property type="project" value="UniProtKB-EC"/>
</dbReference>
<keyword evidence="2" id="KW-0444">Lipid biosynthesis</keyword>
<evidence type="ECO:0000256" key="8">
    <source>
        <dbReference type="ARBA" id="ARBA00023160"/>
    </source>
</evidence>
<dbReference type="InterPro" id="IPR011032">
    <property type="entry name" value="GroES-like_sf"/>
</dbReference>
<name>A0A285II88_9ACTN</name>
<dbReference type="SUPFAM" id="SSF51735">
    <property type="entry name" value="NAD(P)-binding Rossmann-fold domains"/>
    <property type="match status" value="1"/>
</dbReference>
<dbReference type="Pfam" id="PF08240">
    <property type="entry name" value="ADH_N"/>
    <property type="match status" value="1"/>
</dbReference>
<keyword evidence="13" id="KW-1185">Reference proteome</keyword>
<evidence type="ECO:0000256" key="6">
    <source>
        <dbReference type="ARBA" id="ARBA00023002"/>
    </source>
</evidence>
<dbReference type="PANTHER" id="PTHR43981">
    <property type="entry name" value="ENOYL-[ACYL-CARRIER-PROTEIN] REDUCTASE, MITOCHONDRIAL"/>
    <property type="match status" value="1"/>
</dbReference>
<comment type="catalytic activity">
    <reaction evidence="10">
        <text>a 2,3-saturated acyl-[ACP] + NADP(+) = a (2E)-enoyl-[ACP] + NADPH + H(+)</text>
        <dbReference type="Rhea" id="RHEA:22564"/>
        <dbReference type="Rhea" id="RHEA-COMP:9925"/>
        <dbReference type="Rhea" id="RHEA-COMP:9926"/>
        <dbReference type="ChEBI" id="CHEBI:15378"/>
        <dbReference type="ChEBI" id="CHEBI:57783"/>
        <dbReference type="ChEBI" id="CHEBI:58349"/>
        <dbReference type="ChEBI" id="CHEBI:78784"/>
        <dbReference type="ChEBI" id="CHEBI:78785"/>
        <dbReference type="EC" id="1.3.1.104"/>
    </reaction>
</comment>
<reference evidence="12 13" key="1">
    <citation type="submission" date="2017-09" db="EMBL/GenBank/DDBJ databases">
        <authorList>
            <person name="Ehlers B."/>
            <person name="Leendertz F.H."/>
        </authorList>
    </citation>
    <scope>NUCLEOTIDE SEQUENCE [LARGE SCALE GENOMIC DNA]</scope>
    <source>
        <strain evidence="12 13">CGMCC 4.6857</strain>
    </source>
</reference>
<dbReference type="EMBL" id="OBDY01000008">
    <property type="protein sequence ID" value="SNY47720.1"/>
    <property type="molecule type" value="Genomic_DNA"/>
</dbReference>
<dbReference type="PANTHER" id="PTHR43981:SF2">
    <property type="entry name" value="ENOYL-[ACYL-CARRIER-PROTEIN] REDUCTASE, MITOCHONDRIAL"/>
    <property type="match status" value="1"/>
</dbReference>
<evidence type="ECO:0000256" key="2">
    <source>
        <dbReference type="ARBA" id="ARBA00022516"/>
    </source>
</evidence>
<evidence type="ECO:0000256" key="5">
    <source>
        <dbReference type="ARBA" id="ARBA00022946"/>
    </source>
</evidence>
<sequence length="336" mass="35717">MRRRRARRRLASPHMKSLQLYEFGKPETLRLLDVDPAPVGAGQVRVAIEAAPVNPSDFLTLSGRYAVRPMLPSPLGAEGVGLVTEVGAGVTAVTAGDLVLVLPNPQPGTWQEEAVVPERFVVRADPNADPVQLATAGINAATAYLLLGYGDALKPGDWVMQTAANSALGAFVVALARHRGLRTLNVVRRAGVEVPGGDAVVVSDETLTAQVRDVLRGDRPSLLLDGVSGPVAGTLAAVLAPNAHIVNFAALSGQQLVIDRVHLLFKSLNVHGFWLNNWIATAPRAEIERVYAEVTGLIADGVLRTEIAAQYGLGDFERALAHANAPDRTGKVVFRR</sequence>
<dbReference type="InterPro" id="IPR013154">
    <property type="entry name" value="ADH-like_N"/>
</dbReference>
<evidence type="ECO:0000256" key="7">
    <source>
        <dbReference type="ARBA" id="ARBA00023098"/>
    </source>
</evidence>
<evidence type="ECO:0000313" key="12">
    <source>
        <dbReference type="EMBL" id="SNY47720.1"/>
    </source>
</evidence>
<gene>
    <name evidence="12" type="ORF">SAMN05421748_108198</name>
</gene>
<evidence type="ECO:0000259" key="11">
    <source>
        <dbReference type="SMART" id="SM00829"/>
    </source>
</evidence>
<keyword evidence="4" id="KW-0521">NADP</keyword>
<dbReference type="InterPro" id="IPR020843">
    <property type="entry name" value="ER"/>
</dbReference>
<evidence type="ECO:0000256" key="1">
    <source>
        <dbReference type="ARBA" id="ARBA00010371"/>
    </source>
</evidence>
<dbReference type="EC" id="1.3.1.104" evidence="9"/>
<dbReference type="Proteomes" id="UP000219612">
    <property type="component" value="Unassembled WGS sequence"/>
</dbReference>
<dbReference type="Gene3D" id="3.90.180.10">
    <property type="entry name" value="Medium-chain alcohol dehydrogenases, catalytic domain"/>
    <property type="match status" value="1"/>
</dbReference>
<evidence type="ECO:0000256" key="4">
    <source>
        <dbReference type="ARBA" id="ARBA00022857"/>
    </source>
</evidence>
<protein>
    <recommendedName>
        <fullName evidence="9">enoyl-[acyl-carrier-protein] reductase</fullName>
        <ecNumber evidence="9">1.3.1.104</ecNumber>
    </recommendedName>
</protein>
<keyword evidence="7" id="KW-0443">Lipid metabolism</keyword>
<organism evidence="12 13">
    <name type="scientific">Paractinoplanes atraurantiacus</name>
    <dbReference type="NCBI Taxonomy" id="1036182"/>
    <lineage>
        <taxon>Bacteria</taxon>
        <taxon>Bacillati</taxon>
        <taxon>Actinomycetota</taxon>
        <taxon>Actinomycetes</taxon>
        <taxon>Micromonosporales</taxon>
        <taxon>Micromonosporaceae</taxon>
        <taxon>Paractinoplanes</taxon>
    </lineage>
</organism>
<keyword evidence="3" id="KW-0276">Fatty acid metabolism</keyword>
<keyword evidence="5" id="KW-0809">Transit peptide</keyword>
<comment type="similarity">
    <text evidence="1">Belongs to the zinc-containing alcohol dehydrogenase family. Quinone oxidoreductase subfamily.</text>
</comment>
<accession>A0A285II88</accession>
<dbReference type="AlphaFoldDB" id="A0A285II88"/>
<keyword evidence="8" id="KW-0275">Fatty acid biosynthesis</keyword>
<dbReference type="Gene3D" id="3.40.50.720">
    <property type="entry name" value="NAD(P)-binding Rossmann-like Domain"/>
    <property type="match status" value="1"/>
</dbReference>
<dbReference type="SUPFAM" id="SSF50129">
    <property type="entry name" value="GroES-like"/>
    <property type="match status" value="1"/>
</dbReference>
<proteinExistence type="inferred from homology"/>
<dbReference type="Pfam" id="PF13602">
    <property type="entry name" value="ADH_zinc_N_2"/>
    <property type="match status" value="1"/>
</dbReference>
<dbReference type="InterPro" id="IPR036291">
    <property type="entry name" value="NAD(P)-bd_dom_sf"/>
</dbReference>
<evidence type="ECO:0000256" key="9">
    <source>
        <dbReference type="ARBA" id="ARBA00038963"/>
    </source>
</evidence>
<dbReference type="InterPro" id="IPR051034">
    <property type="entry name" value="Mito_Enoyl-ACP_Reductase"/>
</dbReference>
<evidence type="ECO:0000256" key="3">
    <source>
        <dbReference type="ARBA" id="ARBA00022832"/>
    </source>
</evidence>
<feature type="domain" description="Enoyl reductase (ER)" evidence="11">
    <location>
        <begin position="24"/>
        <end position="334"/>
    </location>
</feature>
<dbReference type="SMART" id="SM00829">
    <property type="entry name" value="PKS_ER"/>
    <property type="match status" value="1"/>
</dbReference>
<evidence type="ECO:0000256" key="10">
    <source>
        <dbReference type="ARBA" id="ARBA00048843"/>
    </source>
</evidence>
<dbReference type="CDD" id="cd05282">
    <property type="entry name" value="ETR_like"/>
    <property type="match status" value="1"/>
</dbReference>
<dbReference type="GO" id="GO:0006633">
    <property type="term" value="P:fatty acid biosynthetic process"/>
    <property type="evidence" value="ECO:0007669"/>
    <property type="project" value="UniProtKB-KW"/>
</dbReference>
<evidence type="ECO:0000313" key="13">
    <source>
        <dbReference type="Proteomes" id="UP000219612"/>
    </source>
</evidence>
<keyword evidence="6" id="KW-0560">Oxidoreductase</keyword>